<dbReference type="RefSeq" id="XP_030538551.2">
    <property type="nucleotide sequence ID" value="XM_030682691.2"/>
</dbReference>
<proteinExistence type="predicted"/>
<keyword evidence="3" id="KW-0238">DNA-binding</keyword>
<dbReference type="GeneID" id="115746778"/>
<evidence type="ECO:0000256" key="1">
    <source>
        <dbReference type="ARBA" id="ARBA00004123"/>
    </source>
</evidence>
<organism evidence="7 8">
    <name type="scientific">Rhodamnia argentea</name>
    <dbReference type="NCBI Taxonomy" id="178133"/>
    <lineage>
        <taxon>Eukaryota</taxon>
        <taxon>Viridiplantae</taxon>
        <taxon>Streptophyta</taxon>
        <taxon>Embryophyta</taxon>
        <taxon>Tracheophyta</taxon>
        <taxon>Spermatophyta</taxon>
        <taxon>Magnoliopsida</taxon>
        <taxon>eudicotyledons</taxon>
        <taxon>Gunneridae</taxon>
        <taxon>Pentapetalae</taxon>
        <taxon>rosids</taxon>
        <taxon>malvids</taxon>
        <taxon>Myrtales</taxon>
        <taxon>Myrtaceae</taxon>
        <taxon>Myrtoideae</taxon>
        <taxon>Myrteae</taxon>
        <taxon>Australasian group</taxon>
        <taxon>Rhodamnia</taxon>
    </lineage>
</organism>
<gene>
    <name evidence="8" type="primary">LOC115746778</name>
</gene>
<evidence type="ECO:0000256" key="4">
    <source>
        <dbReference type="ARBA" id="ARBA00023163"/>
    </source>
</evidence>
<dbReference type="Proteomes" id="UP000827889">
    <property type="component" value="Chromosome 7"/>
</dbReference>
<keyword evidence="2" id="KW-0805">Transcription regulation</keyword>
<dbReference type="InterPro" id="IPR045865">
    <property type="entry name" value="ACT-like_dom_sf"/>
</dbReference>
<dbReference type="PROSITE" id="PS50888">
    <property type="entry name" value="BHLH"/>
    <property type="match status" value="1"/>
</dbReference>
<keyword evidence="7" id="KW-1185">Reference proteome</keyword>
<dbReference type="GO" id="GO:0003677">
    <property type="term" value="F:DNA binding"/>
    <property type="evidence" value="ECO:0007669"/>
    <property type="project" value="UniProtKB-KW"/>
</dbReference>
<evidence type="ECO:0000256" key="3">
    <source>
        <dbReference type="ARBA" id="ARBA00023125"/>
    </source>
</evidence>
<feature type="domain" description="BHLH" evidence="6">
    <location>
        <begin position="61"/>
        <end position="110"/>
    </location>
</feature>
<dbReference type="InterPro" id="IPR045847">
    <property type="entry name" value="AIG1-like"/>
</dbReference>
<keyword evidence="4" id="KW-0804">Transcription</keyword>
<dbReference type="Gene3D" id="4.10.280.10">
    <property type="entry name" value="Helix-loop-helix DNA-binding domain"/>
    <property type="match status" value="1"/>
</dbReference>
<protein>
    <submittedName>
        <fullName evidence="8">Transcription factor bHLH30-like</fullName>
    </submittedName>
</protein>
<dbReference type="InterPro" id="IPR036638">
    <property type="entry name" value="HLH_DNA-bd_sf"/>
</dbReference>
<dbReference type="Pfam" id="PF00010">
    <property type="entry name" value="HLH"/>
    <property type="match status" value="1"/>
</dbReference>
<keyword evidence="5" id="KW-0539">Nucleus</keyword>
<dbReference type="GO" id="GO:0003700">
    <property type="term" value="F:DNA-binding transcription factor activity"/>
    <property type="evidence" value="ECO:0007669"/>
    <property type="project" value="InterPro"/>
</dbReference>
<dbReference type="InterPro" id="IPR011598">
    <property type="entry name" value="bHLH_dom"/>
</dbReference>
<sequence>MNESDFEVLSDDSRVKPEFRTLQTDKSSLSSSLVLDSERGELVEACVSAKRKMAPAERNVDALRKHSEAERRRRARINAHLDTLRGLVPEAKKLDKAALLAEVINHLRKLKGNAEEAMQQYVIPTDADEIRVEQGQGEVVDLEFETIKASLCCAYRPGLLSNLRQALVDLGLIVLSAEVATLEGRMKSIMVLTRCHEGDKTMRQFLSSSLPLALCSIVDQFSTSEESQRPLVSKKRRRA</sequence>
<evidence type="ECO:0000259" key="6">
    <source>
        <dbReference type="PROSITE" id="PS50888"/>
    </source>
</evidence>
<dbReference type="AlphaFoldDB" id="A0A8B8PUU3"/>
<evidence type="ECO:0000256" key="5">
    <source>
        <dbReference type="ARBA" id="ARBA00023242"/>
    </source>
</evidence>
<name>A0A8B8PUU3_9MYRT</name>
<dbReference type="PANTHER" id="PTHR45844">
    <property type="entry name" value="TRANSCRIPTION FACTOR BHLH30"/>
    <property type="match status" value="1"/>
</dbReference>
<dbReference type="GO" id="GO:0005634">
    <property type="term" value="C:nucleus"/>
    <property type="evidence" value="ECO:0007669"/>
    <property type="project" value="UniProtKB-SubCell"/>
</dbReference>
<evidence type="ECO:0000256" key="2">
    <source>
        <dbReference type="ARBA" id="ARBA00023015"/>
    </source>
</evidence>
<dbReference type="PANTHER" id="PTHR45844:SF3">
    <property type="entry name" value="BHLH DOMAIN-CONTAINING PROTEIN"/>
    <property type="match status" value="1"/>
</dbReference>
<accession>A0A8B8PUU3</accession>
<reference evidence="8" key="1">
    <citation type="submission" date="2025-08" db="UniProtKB">
        <authorList>
            <consortium name="RefSeq"/>
        </authorList>
    </citation>
    <scope>IDENTIFICATION</scope>
    <source>
        <tissue evidence="8">Leaf</tissue>
    </source>
</reference>
<dbReference type="KEGG" id="rarg:115746778"/>
<dbReference type="SMART" id="SM00353">
    <property type="entry name" value="HLH"/>
    <property type="match status" value="1"/>
</dbReference>
<evidence type="ECO:0000313" key="7">
    <source>
        <dbReference type="Proteomes" id="UP000827889"/>
    </source>
</evidence>
<comment type="subcellular location">
    <subcellularLocation>
        <location evidence="1">Nucleus</location>
    </subcellularLocation>
</comment>
<dbReference type="SUPFAM" id="SSF47459">
    <property type="entry name" value="HLH, helix-loop-helix DNA-binding domain"/>
    <property type="match status" value="1"/>
</dbReference>
<evidence type="ECO:0000313" key="8">
    <source>
        <dbReference type="RefSeq" id="XP_030538551.2"/>
    </source>
</evidence>
<dbReference type="GO" id="GO:0046983">
    <property type="term" value="F:protein dimerization activity"/>
    <property type="evidence" value="ECO:0007669"/>
    <property type="project" value="InterPro"/>
</dbReference>
<dbReference type="SUPFAM" id="SSF55021">
    <property type="entry name" value="ACT-like"/>
    <property type="match status" value="1"/>
</dbReference>